<name>A0ABY2K4Z4_9DEIN</name>
<dbReference type="EMBL" id="SKBL01000025">
    <property type="protein sequence ID" value="TFU14822.1"/>
    <property type="molecule type" value="Genomic_DNA"/>
</dbReference>
<organism evidence="1 2">
    <name type="scientific">Thermus tengchongensis</name>
    <dbReference type="NCBI Taxonomy" id="1214928"/>
    <lineage>
        <taxon>Bacteria</taxon>
        <taxon>Thermotogati</taxon>
        <taxon>Deinococcota</taxon>
        <taxon>Deinococci</taxon>
        <taxon>Thermales</taxon>
        <taxon>Thermaceae</taxon>
        <taxon>Thermus</taxon>
    </lineage>
</organism>
<evidence type="ECO:0000313" key="2">
    <source>
        <dbReference type="Proteomes" id="UP000297244"/>
    </source>
</evidence>
<dbReference type="Proteomes" id="UP000297244">
    <property type="component" value="Unassembled WGS sequence"/>
</dbReference>
<accession>A0ABY2K4Z4</accession>
<dbReference type="RefSeq" id="WP_135343882.1">
    <property type="nucleotide sequence ID" value="NZ_ML214260.1"/>
</dbReference>
<gene>
    <name evidence="1" type="ORF">E0489_11305</name>
</gene>
<evidence type="ECO:0000313" key="1">
    <source>
        <dbReference type="EMBL" id="TFU14822.1"/>
    </source>
</evidence>
<protein>
    <submittedName>
        <fullName evidence="1">Uncharacterized protein</fullName>
    </submittedName>
</protein>
<keyword evidence="2" id="KW-1185">Reference proteome</keyword>
<sequence>MGTKEVMRTVHHLGGNRLKSMVEKRILKIHVSESEKADFLALLEVEVFKAPKDPSFLTDWNSAHGTELSVREGKLVLKRHLLFKKHLQAEVADFLEDLYYILRYIVLEARTNGVKGD</sequence>
<reference evidence="1 2" key="1">
    <citation type="submission" date="2019-03" db="EMBL/GenBank/DDBJ databases">
        <title>Thermus tengchongensis species for the arsenic transformation mechanism.</title>
        <authorList>
            <person name="Yuan G.C."/>
        </authorList>
    </citation>
    <scope>NUCLEOTIDE SEQUENCE [LARGE SCALE GENOMIC DNA]</scope>
    <source>
        <strain evidence="1 2">15Y</strain>
    </source>
</reference>
<proteinExistence type="predicted"/>
<comment type="caution">
    <text evidence="1">The sequence shown here is derived from an EMBL/GenBank/DDBJ whole genome shotgun (WGS) entry which is preliminary data.</text>
</comment>